<dbReference type="STRING" id="97359.A0A550BWL5"/>
<dbReference type="Proteomes" id="UP000320762">
    <property type="component" value="Unassembled WGS sequence"/>
</dbReference>
<evidence type="ECO:0000313" key="3">
    <source>
        <dbReference type="Proteomes" id="UP000320762"/>
    </source>
</evidence>
<evidence type="ECO:0000313" key="2">
    <source>
        <dbReference type="EMBL" id="TRM56934.1"/>
    </source>
</evidence>
<evidence type="ECO:0000259" key="1">
    <source>
        <dbReference type="PROSITE" id="PS50097"/>
    </source>
</evidence>
<dbReference type="Gene3D" id="3.30.710.10">
    <property type="entry name" value="Potassium Channel Kv1.1, Chain A"/>
    <property type="match status" value="1"/>
</dbReference>
<dbReference type="InterPro" id="IPR011333">
    <property type="entry name" value="SKP1/BTB/POZ_sf"/>
</dbReference>
<proteinExistence type="predicted"/>
<comment type="caution">
    <text evidence="2">The sequence shown here is derived from an EMBL/GenBank/DDBJ whole genome shotgun (WGS) entry which is preliminary data.</text>
</comment>
<dbReference type="AlphaFoldDB" id="A0A550BWL5"/>
<dbReference type="OrthoDB" id="2799068at2759"/>
<gene>
    <name evidence="2" type="ORF">BD626DRAFT_617263</name>
</gene>
<keyword evidence="3" id="KW-1185">Reference proteome</keyword>
<dbReference type="InterPro" id="IPR000210">
    <property type="entry name" value="BTB/POZ_dom"/>
</dbReference>
<protein>
    <recommendedName>
        <fullName evidence="1">BTB domain-containing protein</fullName>
    </recommendedName>
</protein>
<name>A0A550BWL5_9AGAR</name>
<reference evidence="2 3" key="1">
    <citation type="journal article" date="2019" name="New Phytol.">
        <title>Comparative genomics reveals unique wood-decay strategies and fruiting body development in the Schizophyllaceae.</title>
        <authorList>
            <person name="Almasi E."/>
            <person name="Sahu N."/>
            <person name="Krizsan K."/>
            <person name="Balint B."/>
            <person name="Kovacs G.M."/>
            <person name="Kiss B."/>
            <person name="Cseklye J."/>
            <person name="Drula E."/>
            <person name="Henrissat B."/>
            <person name="Nagy I."/>
            <person name="Chovatia M."/>
            <person name="Adam C."/>
            <person name="LaButti K."/>
            <person name="Lipzen A."/>
            <person name="Riley R."/>
            <person name="Grigoriev I.V."/>
            <person name="Nagy L.G."/>
        </authorList>
    </citation>
    <scope>NUCLEOTIDE SEQUENCE [LARGE SCALE GENOMIC DNA]</scope>
    <source>
        <strain evidence="2 3">NL-1724</strain>
    </source>
</reference>
<feature type="domain" description="BTB" evidence="1">
    <location>
        <begin position="39"/>
        <end position="103"/>
    </location>
</feature>
<accession>A0A550BWL5</accession>
<dbReference type="EMBL" id="VDMD01000055">
    <property type="protein sequence ID" value="TRM56934.1"/>
    <property type="molecule type" value="Genomic_DNA"/>
</dbReference>
<dbReference type="PROSITE" id="PS50097">
    <property type="entry name" value="BTB"/>
    <property type="match status" value="1"/>
</dbReference>
<sequence>MDADPYDGRVLTLKRKRGLAERSSWVSKTIRSPIWFEDGNIVIQAEDIQYKMYKGLLATYSPFFKDVFGVPQPTADDAKAVEGCAVINLPESAEDVSYMLGFILEPKSSTLLPSLASVVASLKMAHKYLIAALWDDAVARLRYEFPDRLENYQKTRTGTSVDHSYTRIRLLPLESTQHLVEVVREMGLQRILPALYLHIADKFNLDVLTEGGRTTGRLTGTSLETRITLLNGRAKLLGAYIAQLRLAASEPSPRCLDSRRCAVARAELRDIYFARAENANIRYLRFWDSEDISTDWSHSMMCPLCAEAMRATRKRGQQEVWNTLPLLFGLPAWGS</sequence>
<organism evidence="2 3">
    <name type="scientific">Schizophyllum amplum</name>
    <dbReference type="NCBI Taxonomy" id="97359"/>
    <lineage>
        <taxon>Eukaryota</taxon>
        <taxon>Fungi</taxon>
        <taxon>Dikarya</taxon>
        <taxon>Basidiomycota</taxon>
        <taxon>Agaricomycotina</taxon>
        <taxon>Agaricomycetes</taxon>
        <taxon>Agaricomycetidae</taxon>
        <taxon>Agaricales</taxon>
        <taxon>Schizophyllaceae</taxon>
        <taxon>Schizophyllum</taxon>
    </lineage>
</organism>